<dbReference type="SUPFAM" id="SSF46689">
    <property type="entry name" value="Homeodomain-like"/>
    <property type="match status" value="1"/>
</dbReference>
<dbReference type="GO" id="GO:0003700">
    <property type="term" value="F:DNA-binding transcription factor activity"/>
    <property type="evidence" value="ECO:0007669"/>
    <property type="project" value="InterPro"/>
</dbReference>
<protein>
    <recommendedName>
        <fullName evidence="9">Homeobox-leucine zipper protein HOX29</fullName>
    </recommendedName>
</protein>
<dbReference type="PROSITE" id="PS50071">
    <property type="entry name" value="HOMEOBOX_2"/>
    <property type="match status" value="1"/>
</dbReference>
<feature type="domain" description="START" evidence="6">
    <location>
        <begin position="155"/>
        <end position="374"/>
    </location>
</feature>
<dbReference type="Gramene" id="AET3Gv20303600.17">
    <property type="protein sequence ID" value="AET3Gv20303600.17"/>
    <property type="gene ID" value="AET3Gv20303600"/>
</dbReference>
<dbReference type="PANTHER" id="PTHR45950:SF1">
    <property type="entry name" value="HOMEOBOX-LEUCINE ZIPPER PROTEIN ATHB-15"/>
    <property type="match status" value="1"/>
</dbReference>
<evidence type="ECO:0000256" key="1">
    <source>
        <dbReference type="ARBA" id="ARBA00004123"/>
    </source>
</evidence>
<dbReference type="CDD" id="cd00086">
    <property type="entry name" value="homeodomain"/>
    <property type="match status" value="1"/>
</dbReference>
<evidence type="ECO:0008006" key="9">
    <source>
        <dbReference type="Google" id="ProtNLM"/>
    </source>
</evidence>
<reference evidence="7" key="3">
    <citation type="journal article" date="2017" name="Nature">
        <title>Genome sequence of the progenitor of the wheat D genome Aegilops tauschii.</title>
        <authorList>
            <person name="Luo M.C."/>
            <person name="Gu Y.Q."/>
            <person name="Puiu D."/>
            <person name="Wang H."/>
            <person name="Twardziok S.O."/>
            <person name="Deal K.R."/>
            <person name="Huo N."/>
            <person name="Zhu T."/>
            <person name="Wang L."/>
            <person name="Wang Y."/>
            <person name="McGuire P.E."/>
            <person name="Liu S."/>
            <person name="Long H."/>
            <person name="Ramasamy R.K."/>
            <person name="Rodriguez J.C."/>
            <person name="Van S.L."/>
            <person name="Yuan L."/>
            <person name="Wang Z."/>
            <person name="Xia Z."/>
            <person name="Xiao L."/>
            <person name="Anderson O.D."/>
            <person name="Ouyang S."/>
            <person name="Liang Y."/>
            <person name="Zimin A.V."/>
            <person name="Pertea G."/>
            <person name="Qi P."/>
            <person name="Bennetzen J.L."/>
            <person name="Dai X."/>
            <person name="Dawson M.W."/>
            <person name="Muller H.G."/>
            <person name="Kugler K."/>
            <person name="Rivarola-Duarte L."/>
            <person name="Spannagl M."/>
            <person name="Mayer K.F.X."/>
            <person name="Lu F.H."/>
            <person name="Bevan M.W."/>
            <person name="Leroy P."/>
            <person name="Li P."/>
            <person name="You F.M."/>
            <person name="Sun Q."/>
            <person name="Liu Z."/>
            <person name="Lyons E."/>
            <person name="Wicker T."/>
            <person name="Salzberg S.L."/>
            <person name="Devos K.M."/>
            <person name="Dvorak J."/>
        </authorList>
    </citation>
    <scope>NUCLEOTIDE SEQUENCE [LARGE SCALE GENOMIC DNA]</scope>
    <source>
        <strain evidence="7">cv. AL8/78</strain>
    </source>
</reference>
<sequence>MVTAREAREAAAAAMDASKYVRYTPEQVEALERLYYECPKPSSLRRQQLVRECAVLANVDPKQIKVWFQNRRCREKQRKESGRLQSLNRKLTAMNKLLMEENDRLQKQVSHLVYQNGYYRQQTHSAGLATTDTSCESVVTSGQQNVVVVVPPPPRDASPAGLMSIAEETLTEFLSKATGTAVEWVQMPGMKPGPDSIGIIAISHGCAGVAARACGLVGMEPAKVAEILKDRPLWLRDCRSMEVVNVLPAGSNGTIELLYMQLYAPTTLAPARDFWLMRYTSILDDGSLVVCERSLSSKQGGPSMPLVQPFVRGEMLPSGFLIRPSDGGGSVIHIVDHLDLEPWSVPEVVRPLYESSAMVAQKMSMAALRYLRQVAHEDTHSVITGWGRQPAALRALSQKLTRGLNETLGGLADDGWSVIESDGVDDVCISVNSSPSKVMSCTATFSDGLPMVSTGVLCAKASMLLQDVSPPSLLRFLREHRSQWADSSLDAFFASALKPNFSNLPMSRLGGFSGQVILPLAHTSDPEEFLEVIKIGNASNYQDTLMHRDLFLLQMYNGIDENTMGTCSELIFAPIDASFGDDSPLLPSGFRIIPMESPLVSGFHLNMRQHLSLRLQFNPLLLHVCFAGHV</sequence>
<dbReference type="SUPFAM" id="SSF55961">
    <property type="entry name" value="Bet v1-like"/>
    <property type="match status" value="1"/>
</dbReference>
<evidence type="ECO:0000256" key="3">
    <source>
        <dbReference type="PROSITE-ProRule" id="PRU00108"/>
    </source>
</evidence>
<evidence type="ECO:0000313" key="7">
    <source>
        <dbReference type="EnsemblPlants" id="AET3Gv20303600.17"/>
    </source>
</evidence>
<dbReference type="SMART" id="SM00389">
    <property type="entry name" value="HOX"/>
    <property type="match status" value="1"/>
</dbReference>
<dbReference type="PROSITE" id="PS50848">
    <property type="entry name" value="START"/>
    <property type="match status" value="1"/>
</dbReference>
<organism evidence="7 8">
    <name type="scientific">Aegilops tauschii subsp. strangulata</name>
    <name type="common">Goatgrass</name>
    <dbReference type="NCBI Taxonomy" id="200361"/>
    <lineage>
        <taxon>Eukaryota</taxon>
        <taxon>Viridiplantae</taxon>
        <taxon>Streptophyta</taxon>
        <taxon>Embryophyta</taxon>
        <taxon>Tracheophyta</taxon>
        <taxon>Spermatophyta</taxon>
        <taxon>Magnoliopsida</taxon>
        <taxon>Liliopsida</taxon>
        <taxon>Poales</taxon>
        <taxon>Poaceae</taxon>
        <taxon>BOP clade</taxon>
        <taxon>Pooideae</taxon>
        <taxon>Triticodae</taxon>
        <taxon>Triticeae</taxon>
        <taxon>Triticinae</taxon>
        <taxon>Aegilops</taxon>
    </lineage>
</organism>
<keyword evidence="2" id="KW-0175">Coiled coil</keyword>
<feature type="DNA-binding region" description="Homeobox" evidence="3">
    <location>
        <begin position="16"/>
        <end position="79"/>
    </location>
</feature>
<keyword evidence="8" id="KW-1185">Reference proteome</keyword>
<dbReference type="GO" id="GO:0003677">
    <property type="term" value="F:DNA binding"/>
    <property type="evidence" value="ECO:0007669"/>
    <property type="project" value="UniProtKB-UniRule"/>
</dbReference>
<dbReference type="CDD" id="cd14686">
    <property type="entry name" value="bZIP"/>
    <property type="match status" value="1"/>
</dbReference>
<reference evidence="8" key="1">
    <citation type="journal article" date="2014" name="Science">
        <title>Ancient hybridizations among the ancestral genomes of bread wheat.</title>
        <authorList>
            <consortium name="International Wheat Genome Sequencing Consortium,"/>
            <person name="Marcussen T."/>
            <person name="Sandve S.R."/>
            <person name="Heier L."/>
            <person name="Spannagl M."/>
            <person name="Pfeifer M."/>
            <person name="Jakobsen K.S."/>
            <person name="Wulff B.B."/>
            <person name="Steuernagel B."/>
            <person name="Mayer K.F."/>
            <person name="Olsen O.A."/>
        </authorList>
    </citation>
    <scope>NUCLEOTIDE SEQUENCE [LARGE SCALE GENOMIC DNA]</scope>
    <source>
        <strain evidence="8">cv. AL8/78</strain>
    </source>
</reference>
<dbReference type="Gene3D" id="3.30.530.20">
    <property type="match status" value="1"/>
</dbReference>
<dbReference type="Gene3D" id="1.10.10.60">
    <property type="entry name" value="Homeodomain-like"/>
    <property type="match status" value="1"/>
</dbReference>
<evidence type="ECO:0000259" key="6">
    <source>
        <dbReference type="PROSITE" id="PS50848"/>
    </source>
</evidence>
<name>A0A453ED80_AEGTS</name>
<dbReference type="EnsemblPlants" id="AET3Gv20303600.17">
    <property type="protein sequence ID" value="AET3Gv20303600.17"/>
    <property type="gene ID" value="AET3Gv20303600"/>
</dbReference>
<feature type="domain" description="Homeobox" evidence="5">
    <location>
        <begin position="14"/>
        <end position="78"/>
    </location>
</feature>
<dbReference type="GO" id="GO:0005634">
    <property type="term" value="C:nucleus"/>
    <property type="evidence" value="ECO:0007669"/>
    <property type="project" value="UniProtKB-SubCell"/>
</dbReference>
<dbReference type="Pfam" id="PF01852">
    <property type="entry name" value="START"/>
    <property type="match status" value="1"/>
</dbReference>
<dbReference type="AlphaFoldDB" id="A0A453ED80"/>
<evidence type="ECO:0000313" key="8">
    <source>
        <dbReference type="Proteomes" id="UP000015105"/>
    </source>
</evidence>
<dbReference type="CDD" id="cd08875">
    <property type="entry name" value="START_ArGLABRA2_like"/>
    <property type="match status" value="1"/>
</dbReference>
<reference evidence="7" key="4">
    <citation type="submission" date="2019-03" db="UniProtKB">
        <authorList>
            <consortium name="EnsemblPlants"/>
        </authorList>
    </citation>
    <scope>IDENTIFICATION</scope>
</reference>
<comment type="subcellular location">
    <subcellularLocation>
        <location evidence="1 3 4">Nucleus</location>
    </subcellularLocation>
</comment>
<keyword evidence="3 4" id="KW-0371">Homeobox</keyword>
<keyword evidence="3 4" id="KW-0238">DNA-binding</keyword>
<evidence type="ECO:0000259" key="5">
    <source>
        <dbReference type="PROSITE" id="PS50071"/>
    </source>
</evidence>
<keyword evidence="3 4" id="KW-0539">Nucleus</keyword>
<proteinExistence type="predicted"/>
<evidence type="ECO:0000256" key="4">
    <source>
        <dbReference type="RuleBase" id="RU000682"/>
    </source>
</evidence>
<evidence type="ECO:0000256" key="2">
    <source>
        <dbReference type="ARBA" id="ARBA00023054"/>
    </source>
</evidence>
<dbReference type="InterPro" id="IPR044830">
    <property type="entry name" value="HD-Zip_III"/>
</dbReference>
<dbReference type="InterPro" id="IPR001356">
    <property type="entry name" value="HD"/>
</dbReference>
<dbReference type="Pfam" id="PF00046">
    <property type="entry name" value="Homeodomain"/>
    <property type="match status" value="1"/>
</dbReference>
<dbReference type="InterPro" id="IPR023393">
    <property type="entry name" value="START-like_dom_sf"/>
</dbReference>
<reference evidence="7" key="5">
    <citation type="journal article" date="2021" name="G3 (Bethesda)">
        <title>Aegilops tauschii genome assembly Aet v5.0 features greater sequence contiguity and improved annotation.</title>
        <authorList>
            <person name="Wang L."/>
            <person name="Zhu T."/>
            <person name="Rodriguez J.C."/>
            <person name="Deal K.R."/>
            <person name="Dubcovsky J."/>
            <person name="McGuire P.E."/>
            <person name="Lux T."/>
            <person name="Spannagl M."/>
            <person name="Mayer K.F.X."/>
            <person name="Baldrich P."/>
            <person name="Meyers B.C."/>
            <person name="Huo N."/>
            <person name="Gu Y.Q."/>
            <person name="Zhou H."/>
            <person name="Devos K.M."/>
            <person name="Bennetzen J.L."/>
            <person name="Unver T."/>
            <person name="Budak H."/>
            <person name="Gulick P.J."/>
            <person name="Galiba G."/>
            <person name="Kalapos B."/>
            <person name="Nelson D.R."/>
            <person name="Li P."/>
            <person name="You F.M."/>
            <person name="Luo M.C."/>
            <person name="Dvorak J."/>
        </authorList>
    </citation>
    <scope>NUCLEOTIDE SEQUENCE [LARGE SCALE GENOMIC DNA]</scope>
    <source>
        <strain evidence="7">cv. AL8/78</strain>
    </source>
</reference>
<dbReference type="InterPro" id="IPR009057">
    <property type="entry name" value="Homeodomain-like_sf"/>
</dbReference>
<dbReference type="InterPro" id="IPR002913">
    <property type="entry name" value="START_lipid-bd_dom"/>
</dbReference>
<accession>A0A453ED80</accession>
<reference evidence="8" key="2">
    <citation type="journal article" date="2017" name="Nat. Plants">
        <title>The Aegilops tauschii genome reveals multiple impacts of transposons.</title>
        <authorList>
            <person name="Zhao G."/>
            <person name="Zou C."/>
            <person name="Li K."/>
            <person name="Wang K."/>
            <person name="Li T."/>
            <person name="Gao L."/>
            <person name="Zhang X."/>
            <person name="Wang H."/>
            <person name="Yang Z."/>
            <person name="Liu X."/>
            <person name="Jiang W."/>
            <person name="Mao L."/>
            <person name="Kong X."/>
            <person name="Jiao Y."/>
            <person name="Jia J."/>
        </authorList>
    </citation>
    <scope>NUCLEOTIDE SEQUENCE [LARGE SCALE GENOMIC DNA]</scope>
    <source>
        <strain evidence="8">cv. AL8/78</strain>
    </source>
</reference>
<dbReference type="GO" id="GO:0008289">
    <property type="term" value="F:lipid binding"/>
    <property type="evidence" value="ECO:0007669"/>
    <property type="project" value="InterPro"/>
</dbReference>
<dbReference type="SMART" id="SM00234">
    <property type="entry name" value="START"/>
    <property type="match status" value="1"/>
</dbReference>
<dbReference type="Proteomes" id="UP000015105">
    <property type="component" value="Chromosome 3D"/>
</dbReference>
<dbReference type="PANTHER" id="PTHR45950">
    <property type="entry name" value="HOMEOBOX-LEUCINE ZIPPER PROTEIN ATHB-14"/>
    <property type="match status" value="1"/>
</dbReference>